<protein>
    <submittedName>
        <fullName evidence="3">Uncharacterized protein</fullName>
    </submittedName>
</protein>
<feature type="region of interest" description="Disordered" evidence="1">
    <location>
        <begin position="351"/>
        <end position="378"/>
    </location>
</feature>
<feature type="chain" id="PRO_5042831390" evidence="2">
    <location>
        <begin position="18"/>
        <end position="407"/>
    </location>
</feature>
<feature type="signal peptide" evidence="2">
    <location>
        <begin position="1"/>
        <end position="17"/>
    </location>
</feature>
<reference evidence="3" key="2">
    <citation type="submission" date="2023-05" db="EMBL/GenBank/DDBJ databases">
        <authorList>
            <consortium name="Lawrence Berkeley National Laboratory"/>
            <person name="Steindorff A."/>
            <person name="Hensen N."/>
            <person name="Bonometti L."/>
            <person name="Westerberg I."/>
            <person name="Brannstrom I.O."/>
            <person name="Guillou S."/>
            <person name="Cros-Aarteil S."/>
            <person name="Calhoun S."/>
            <person name="Haridas S."/>
            <person name="Kuo A."/>
            <person name="Mondo S."/>
            <person name="Pangilinan J."/>
            <person name="Riley R."/>
            <person name="Labutti K."/>
            <person name="Andreopoulos B."/>
            <person name="Lipzen A."/>
            <person name="Chen C."/>
            <person name="Yanf M."/>
            <person name="Daum C."/>
            <person name="Ng V."/>
            <person name="Clum A."/>
            <person name="Ohm R."/>
            <person name="Martin F."/>
            <person name="Silar P."/>
            <person name="Natvig D."/>
            <person name="Lalanne C."/>
            <person name="Gautier V."/>
            <person name="Ament-Velasquez S.L."/>
            <person name="Kruys A."/>
            <person name="Hutchinson M.I."/>
            <person name="Powell A.J."/>
            <person name="Barry K."/>
            <person name="Miller A.N."/>
            <person name="Grigoriev I.V."/>
            <person name="Debuchy R."/>
            <person name="Gladieux P."/>
            <person name="Thoren M.H."/>
            <person name="Johannesson H."/>
        </authorList>
    </citation>
    <scope>NUCLEOTIDE SEQUENCE</scope>
    <source>
        <strain evidence="3">PSN293</strain>
    </source>
</reference>
<reference evidence="3" key="1">
    <citation type="journal article" date="2023" name="Mol. Phylogenet. Evol.">
        <title>Genome-scale phylogeny and comparative genomics of the fungal order Sordariales.</title>
        <authorList>
            <person name="Hensen N."/>
            <person name="Bonometti L."/>
            <person name="Westerberg I."/>
            <person name="Brannstrom I.O."/>
            <person name="Guillou S."/>
            <person name="Cros-Aarteil S."/>
            <person name="Calhoun S."/>
            <person name="Haridas S."/>
            <person name="Kuo A."/>
            <person name="Mondo S."/>
            <person name="Pangilinan J."/>
            <person name="Riley R."/>
            <person name="LaButti K."/>
            <person name="Andreopoulos B."/>
            <person name="Lipzen A."/>
            <person name="Chen C."/>
            <person name="Yan M."/>
            <person name="Daum C."/>
            <person name="Ng V."/>
            <person name="Clum A."/>
            <person name="Steindorff A."/>
            <person name="Ohm R.A."/>
            <person name="Martin F."/>
            <person name="Silar P."/>
            <person name="Natvig D.O."/>
            <person name="Lalanne C."/>
            <person name="Gautier V."/>
            <person name="Ament-Velasquez S.L."/>
            <person name="Kruys A."/>
            <person name="Hutchinson M.I."/>
            <person name="Powell A.J."/>
            <person name="Barry K."/>
            <person name="Miller A.N."/>
            <person name="Grigoriev I.V."/>
            <person name="Debuchy R."/>
            <person name="Gladieux P."/>
            <person name="Hiltunen Thoren M."/>
            <person name="Johannesson H."/>
        </authorList>
    </citation>
    <scope>NUCLEOTIDE SEQUENCE</scope>
    <source>
        <strain evidence="3">PSN293</strain>
    </source>
</reference>
<comment type="caution">
    <text evidence="3">The sequence shown here is derived from an EMBL/GenBank/DDBJ whole genome shotgun (WGS) entry which is preliminary data.</text>
</comment>
<gene>
    <name evidence="3" type="ORF">QBC37DRAFT_287378</name>
</gene>
<keyword evidence="2" id="KW-0732">Signal</keyword>
<evidence type="ECO:0000256" key="1">
    <source>
        <dbReference type="SAM" id="MobiDB-lite"/>
    </source>
</evidence>
<evidence type="ECO:0000313" key="4">
    <source>
        <dbReference type="Proteomes" id="UP001301769"/>
    </source>
</evidence>
<evidence type="ECO:0000313" key="3">
    <source>
        <dbReference type="EMBL" id="KAK4212789.1"/>
    </source>
</evidence>
<organism evidence="3 4">
    <name type="scientific">Rhypophila decipiens</name>
    <dbReference type="NCBI Taxonomy" id="261697"/>
    <lineage>
        <taxon>Eukaryota</taxon>
        <taxon>Fungi</taxon>
        <taxon>Dikarya</taxon>
        <taxon>Ascomycota</taxon>
        <taxon>Pezizomycotina</taxon>
        <taxon>Sordariomycetes</taxon>
        <taxon>Sordariomycetidae</taxon>
        <taxon>Sordariales</taxon>
        <taxon>Naviculisporaceae</taxon>
        <taxon>Rhypophila</taxon>
    </lineage>
</organism>
<feature type="compositionally biased region" description="Basic and acidic residues" evidence="1">
    <location>
        <begin position="368"/>
        <end position="378"/>
    </location>
</feature>
<dbReference type="AlphaFoldDB" id="A0AAN6Y5C8"/>
<name>A0AAN6Y5C8_9PEZI</name>
<sequence length="407" mass="44466">MLPVLLLASFGAAASISSNIRRNGNDPSRYTICGADRGYTERDSLLSAEYLTTKVIRSEDHHPLRTNECVYAHVNTTIVSLCNGNARNRTVNRAEVQRGIDQLIKDCGLEGGFTGIHVVNNLTFSAFGVTGAFRRASSAPTTATKKLKGRDCRLAYDDVAHTDCDWKYRIDPADGKCHGEFIQSNDCQAFCELKRTGLYGRESRPDGKGGDRISPGFTTELTETQEYTVSHAFSVSVEGVAWEAVGAGLGYQVSFSETKGHGVSKATDQTSDKYFSRWVFFPKLIESCGTVARMPANVPSNCMGDTCAPESGPGCDGEIETVSDNVCSLAPLIGSDGNPEVDWALRYETDDGTPAPFDEQPKSYQHICKNDKGDPDGDKDPECFCPWKVQEGVRGCFDPTRQEEHDM</sequence>
<evidence type="ECO:0000256" key="2">
    <source>
        <dbReference type="SAM" id="SignalP"/>
    </source>
</evidence>
<accession>A0AAN6Y5C8</accession>
<keyword evidence="4" id="KW-1185">Reference proteome</keyword>
<proteinExistence type="predicted"/>
<dbReference type="EMBL" id="MU858121">
    <property type="protein sequence ID" value="KAK4212789.1"/>
    <property type="molecule type" value="Genomic_DNA"/>
</dbReference>
<dbReference type="Proteomes" id="UP001301769">
    <property type="component" value="Unassembled WGS sequence"/>
</dbReference>